<evidence type="ECO:0000313" key="3">
    <source>
        <dbReference type="EMBL" id="EQD76398.1"/>
    </source>
</evidence>
<dbReference type="AlphaFoldDB" id="T1C678"/>
<proteinExistence type="inferred from homology"/>
<comment type="similarity">
    <text evidence="1">Belongs to the 4-hydroxybenzoyl-CoA thioesterase family.</text>
</comment>
<dbReference type="PANTHER" id="PTHR31793:SF27">
    <property type="entry name" value="NOVEL THIOESTERASE SUPERFAMILY DOMAIN AND SAPOSIN A-TYPE DOMAIN CONTAINING PROTEIN (0610012H03RIK)"/>
    <property type="match status" value="1"/>
</dbReference>
<comment type="caution">
    <text evidence="3">The sequence shown here is derived from an EMBL/GenBank/DDBJ whole genome shotgun (WGS) entry which is preliminary data.</text>
</comment>
<name>T1C678_9ZZZZ</name>
<dbReference type="SUPFAM" id="SSF54637">
    <property type="entry name" value="Thioesterase/thiol ester dehydrase-isomerase"/>
    <property type="match status" value="1"/>
</dbReference>
<gene>
    <name evidence="3" type="ORF">B1B_01713</name>
</gene>
<reference evidence="3" key="2">
    <citation type="journal article" date="2014" name="ISME J.">
        <title>Microbial stratification in low pH oxic and suboxic macroscopic growths along an acid mine drainage.</title>
        <authorList>
            <person name="Mendez-Garcia C."/>
            <person name="Mesa V."/>
            <person name="Sprenger R.R."/>
            <person name="Richter M."/>
            <person name="Diez M.S."/>
            <person name="Solano J."/>
            <person name="Bargiela R."/>
            <person name="Golyshina O.V."/>
            <person name="Manteca A."/>
            <person name="Ramos J.L."/>
            <person name="Gallego J.R."/>
            <person name="Llorente I."/>
            <person name="Martins Dos Santos V.A."/>
            <person name="Jensen O.N."/>
            <person name="Pelaez A.I."/>
            <person name="Sanchez J."/>
            <person name="Ferrer M."/>
        </authorList>
    </citation>
    <scope>NUCLEOTIDE SEQUENCE</scope>
</reference>
<organism evidence="3">
    <name type="scientific">mine drainage metagenome</name>
    <dbReference type="NCBI Taxonomy" id="410659"/>
    <lineage>
        <taxon>unclassified sequences</taxon>
        <taxon>metagenomes</taxon>
        <taxon>ecological metagenomes</taxon>
    </lineage>
</organism>
<sequence>MYSKISNIELQVRFGDLDALGHVNNAAYLSFFELGRIDYFMKFLKGFHSKRVNFVVVHAEIEFKKSIYFEDRPTISTQIDKVGITSISFTHKIMRSEDGEILSMGKTVIVWVDDEGKKQIIPEHLKALLA</sequence>
<dbReference type="Gene3D" id="3.10.129.10">
    <property type="entry name" value="Hotdog Thioesterase"/>
    <property type="match status" value="1"/>
</dbReference>
<dbReference type="PIRSF" id="PIRSF003230">
    <property type="entry name" value="YbgC"/>
    <property type="match status" value="1"/>
</dbReference>
<dbReference type="InterPro" id="IPR029069">
    <property type="entry name" value="HotDog_dom_sf"/>
</dbReference>
<dbReference type="CDD" id="cd00586">
    <property type="entry name" value="4HBT"/>
    <property type="match status" value="1"/>
</dbReference>
<evidence type="ECO:0000256" key="2">
    <source>
        <dbReference type="ARBA" id="ARBA00022801"/>
    </source>
</evidence>
<dbReference type="InterPro" id="IPR050563">
    <property type="entry name" value="4-hydroxybenzoyl-CoA_TE"/>
</dbReference>
<protein>
    <submittedName>
        <fullName evidence="3">4-hydroxybenzoyl-CoA thioesterase</fullName>
        <ecNumber evidence="3">3.1.2.-</ecNumber>
    </submittedName>
</protein>
<keyword evidence="2 3" id="KW-0378">Hydrolase</keyword>
<reference evidence="3" key="1">
    <citation type="submission" date="2013-08" db="EMBL/GenBank/DDBJ databases">
        <authorList>
            <person name="Mendez C."/>
            <person name="Richter M."/>
            <person name="Ferrer M."/>
            <person name="Sanchez J."/>
        </authorList>
    </citation>
    <scope>NUCLEOTIDE SEQUENCE</scope>
</reference>
<dbReference type="Pfam" id="PF13279">
    <property type="entry name" value="4HBT_2"/>
    <property type="match status" value="1"/>
</dbReference>
<accession>T1C678</accession>
<dbReference type="NCBIfam" id="TIGR00051">
    <property type="entry name" value="YbgC/FadM family acyl-CoA thioesterase"/>
    <property type="match status" value="1"/>
</dbReference>
<dbReference type="InterPro" id="IPR006684">
    <property type="entry name" value="YbgC/YbaW"/>
</dbReference>
<dbReference type="EC" id="3.1.2.-" evidence="3"/>
<evidence type="ECO:0000256" key="1">
    <source>
        <dbReference type="ARBA" id="ARBA00005953"/>
    </source>
</evidence>
<dbReference type="PANTHER" id="PTHR31793">
    <property type="entry name" value="4-HYDROXYBENZOYL-COA THIOESTERASE FAMILY MEMBER"/>
    <property type="match status" value="1"/>
</dbReference>
<dbReference type="EMBL" id="AUZY01001067">
    <property type="protein sequence ID" value="EQD76398.1"/>
    <property type="molecule type" value="Genomic_DNA"/>
</dbReference>
<dbReference type="GO" id="GO:0047617">
    <property type="term" value="F:fatty acyl-CoA hydrolase activity"/>
    <property type="evidence" value="ECO:0007669"/>
    <property type="project" value="TreeGrafter"/>
</dbReference>